<proteinExistence type="predicted"/>
<dbReference type="Pfam" id="PF07883">
    <property type="entry name" value="Cupin_2"/>
    <property type="match status" value="1"/>
</dbReference>
<dbReference type="Gene3D" id="2.60.120.10">
    <property type="entry name" value="Jelly Rolls"/>
    <property type="match status" value="1"/>
</dbReference>
<accession>A0AAU8J4E8</accession>
<name>A0AAU8J4E8_9ACTN</name>
<dbReference type="AlphaFoldDB" id="A0AAU8J4E8"/>
<protein>
    <submittedName>
        <fullName evidence="2">Cupin domain-containing protein</fullName>
    </submittedName>
</protein>
<gene>
    <name evidence="2" type="ORF">ABII15_37505</name>
</gene>
<dbReference type="InterPro" id="IPR014710">
    <property type="entry name" value="RmlC-like_jellyroll"/>
</dbReference>
<dbReference type="InterPro" id="IPR013096">
    <property type="entry name" value="Cupin_2"/>
</dbReference>
<feature type="domain" description="Cupin type-2" evidence="1">
    <location>
        <begin position="37"/>
        <end position="96"/>
    </location>
</feature>
<evidence type="ECO:0000313" key="2">
    <source>
        <dbReference type="EMBL" id="XCJ75325.1"/>
    </source>
</evidence>
<dbReference type="RefSeq" id="WP_353946760.1">
    <property type="nucleotide sequence ID" value="NZ_CP159534.1"/>
</dbReference>
<dbReference type="SUPFAM" id="SSF51182">
    <property type="entry name" value="RmlC-like cupins"/>
    <property type="match status" value="1"/>
</dbReference>
<dbReference type="CDD" id="cd02208">
    <property type="entry name" value="cupin_RmlC-like"/>
    <property type="match status" value="1"/>
</dbReference>
<reference evidence="2" key="1">
    <citation type="submission" date="2024-06" db="EMBL/GenBank/DDBJ databases">
        <title>Streptomyces sp. strain HUAS MG91 genome sequences.</title>
        <authorList>
            <person name="Mo P."/>
        </authorList>
    </citation>
    <scope>NUCLEOTIDE SEQUENCE</scope>
    <source>
        <strain evidence="2">HUAS MG91</strain>
    </source>
</reference>
<organism evidence="2">
    <name type="scientific">Streptomyces tabacisoli</name>
    <dbReference type="NCBI Taxonomy" id="3156398"/>
    <lineage>
        <taxon>Bacteria</taxon>
        <taxon>Bacillati</taxon>
        <taxon>Actinomycetota</taxon>
        <taxon>Actinomycetes</taxon>
        <taxon>Kitasatosporales</taxon>
        <taxon>Streptomycetaceae</taxon>
        <taxon>Streptomyces</taxon>
    </lineage>
</organism>
<dbReference type="EMBL" id="CP159534">
    <property type="protein sequence ID" value="XCJ75325.1"/>
    <property type="molecule type" value="Genomic_DNA"/>
</dbReference>
<dbReference type="InterPro" id="IPR011051">
    <property type="entry name" value="RmlC_Cupin_sf"/>
</dbReference>
<evidence type="ECO:0000259" key="1">
    <source>
        <dbReference type="Pfam" id="PF07883"/>
    </source>
</evidence>
<dbReference type="KEGG" id="stac:ABII15_37505"/>
<sequence length="169" mass="17733">MPAAHVTLTDVLATADPGATGALWRLDGAARQLDANVLRLRPGTRGTPHVEPDLDVLLYIAEGGGTLWRAGAEEELVPGTVLFVPRGEERAVGAGDDGLVYLTAHRRRPGMTIRRAAAPVTAQGGEAPCLLPRVCADCGRATDESDARYCARCGKRLPGQEPGRTSGLS</sequence>